<sequence length="105" mass="11649">MAAPKPESDALIVALTESHLNHNIKDAEVTIAGYTSFRTDRTNTIKGGVITYIKDEFVPYTKVILSASISNTEAQVLHIKRLDLTIITIYRPPACTDFKTTLENI</sequence>
<evidence type="ECO:0000313" key="1">
    <source>
        <dbReference type="EMBL" id="KAK4312960.1"/>
    </source>
</evidence>
<organism evidence="1 2">
    <name type="scientific">Petrolisthes manimaculis</name>
    <dbReference type="NCBI Taxonomy" id="1843537"/>
    <lineage>
        <taxon>Eukaryota</taxon>
        <taxon>Metazoa</taxon>
        <taxon>Ecdysozoa</taxon>
        <taxon>Arthropoda</taxon>
        <taxon>Crustacea</taxon>
        <taxon>Multicrustacea</taxon>
        <taxon>Malacostraca</taxon>
        <taxon>Eumalacostraca</taxon>
        <taxon>Eucarida</taxon>
        <taxon>Decapoda</taxon>
        <taxon>Pleocyemata</taxon>
        <taxon>Anomura</taxon>
        <taxon>Galatheoidea</taxon>
        <taxon>Porcellanidae</taxon>
        <taxon>Petrolisthes</taxon>
    </lineage>
</organism>
<proteinExistence type="predicted"/>
<dbReference type="AlphaFoldDB" id="A0AAE1PQK0"/>
<protein>
    <submittedName>
        <fullName evidence="1">Uncharacterized protein</fullName>
    </submittedName>
</protein>
<name>A0AAE1PQK0_9EUCA</name>
<dbReference type="EMBL" id="JAWZYT010001358">
    <property type="protein sequence ID" value="KAK4312960.1"/>
    <property type="molecule type" value="Genomic_DNA"/>
</dbReference>
<dbReference type="SUPFAM" id="SSF56219">
    <property type="entry name" value="DNase I-like"/>
    <property type="match status" value="1"/>
</dbReference>
<gene>
    <name evidence="1" type="ORF">Pmani_015657</name>
</gene>
<keyword evidence="2" id="KW-1185">Reference proteome</keyword>
<reference evidence="1" key="1">
    <citation type="submission" date="2023-11" db="EMBL/GenBank/DDBJ databases">
        <title>Genome assemblies of two species of porcelain crab, Petrolisthes cinctipes and Petrolisthes manimaculis (Anomura: Porcellanidae).</title>
        <authorList>
            <person name="Angst P."/>
        </authorList>
    </citation>
    <scope>NUCLEOTIDE SEQUENCE</scope>
    <source>
        <strain evidence="1">PB745_02</strain>
        <tissue evidence="1">Gill</tissue>
    </source>
</reference>
<comment type="caution">
    <text evidence="1">The sequence shown here is derived from an EMBL/GenBank/DDBJ whole genome shotgun (WGS) entry which is preliminary data.</text>
</comment>
<accession>A0AAE1PQK0</accession>
<dbReference type="Proteomes" id="UP001292094">
    <property type="component" value="Unassembled WGS sequence"/>
</dbReference>
<evidence type="ECO:0000313" key="2">
    <source>
        <dbReference type="Proteomes" id="UP001292094"/>
    </source>
</evidence>
<dbReference type="InterPro" id="IPR036691">
    <property type="entry name" value="Endo/exonu/phosph_ase_sf"/>
</dbReference>
<dbReference type="Gene3D" id="3.60.10.10">
    <property type="entry name" value="Endonuclease/exonuclease/phosphatase"/>
    <property type="match status" value="1"/>
</dbReference>